<feature type="domain" description="Glycosyl hydrolase family 13 catalytic" evidence="4">
    <location>
        <begin position="53"/>
        <end position="395"/>
    </location>
</feature>
<dbReference type="InterPro" id="IPR006047">
    <property type="entry name" value="GH13_cat_dom"/>
</dbReference>
<dbReference type="EMBL" id="JBHUME010000007">
    <property type="protein sequence ID" value="MFD2612405.1"/>
    <property type="molecule type" value="Genomic_DNA"/>
</dbReference>
<reference evidence="6" key="1">
    <citation type="journal article" date="2019" name="Int. J. Syst. Evol. Microbiol.">
        <title>The Global Catalogue of Microorganisms (GCM) 10K type strain sequencing project: providing services to taxonomists for standard genome sequencing and annotation.</title>
        <authorList>
            <consortium name="The Broad Institute Genomics Platform"/>
            <consortium name="The Broad Institute Genome Sequencing Center for Infectious Disease"/>
            <person name="Wu L."/>
            <person name="Ma J."/>
        </authorList>
    </citation>
    <scope>NUCLEOTIDE SEQUENCE [LARGE SCALE GENOMIC DNA]</scope>
    <source>
        <strain evidence="6">KCTC 3950</strain>
    </source>
</reference>
<dbReference type="Gene3D" id="2.60.40.1180">
    <property type="entry name" value="Golgi alpha-mannosidase II"/>
    <property type="match status" value="1"/>
</dbReference>
<protein>
    <submittedName>
        <fullName evidence="5">Alpha-amylase family glycosyl hydrolase</fullName>
    </submittedName>
</protein>
<feature type="signal peptide" evidence="3">
    <location>
        <begin position="1"/>
        <end position="20"/>
    </location>
</feature>
<dbReference type="InterPro" id="IPR013780">
    <property type="entry name" value="Glyco_hydro_b"/>
</dbReference>
<feature type="compositionally biased region" description="Low complexity" evidence="2">
    <location>
        <begin position="37"/>
        <end position="48"/>
    </location>
</feature>
<keyword evidence="6" id="KW-1185">Reference proteome</keyword>
<evidence type="ECO:0000313" key="6">
    <source>
        <dbReference type="Proteomes" id="UP001597541"/>
    </source>
</evidence>
<dbReference type="CDD" id="cd11313">
    <property type="entry name" value="AmyAc_arch_bac_AmyA"/>
    <property type="match status" value="1"/>
</dbReference>
<dbReference type="SMART" id="SM00642">
    <property type="entry name" value="Aamy"/>
    <property type="match status" value="1"/>
</dbReference>
<proteinExistence type="inferred from homology"/>
<feature type="chain" id="PRO_5047187865" evidence="3">
    <location>
        <begin position="21"/>
        <end position="469"/>
    </location>
</feature>
<evidence type="ECO:0000259" key="4">
    <source>
        <dbReference type="SMART" id="SM00642"/>
    </source>
</evidence>
<keyword evidence="5" id="KW-0378">Hydrolase</keyword>
<dbReference type="Pfam" id="PF00128">
    <property type="entry name" value="Alpha-amylase"/>
    <property type="match status" value="2"/>
</dbReference>
<dbReference type="InterPro" id="IPR017853">
    <property type="entry name" value="GH"/>
</dbReference>
<dbReference type="InterPro" id="IPR032091">
    <property type="entry name" value="Malt_amylase-like_C"/>
</dbReference>
<evidence type="ECO:0000313" key="5">
    <source>
        <dbReference type="EMBL" id="MFD2612405.1"/>
    </source>
</evidence>
<keyword evidence="3" id="KW-0732">Signal</keyword>
<accession>A0ABW5PB34</accession>
<dbReference type="Proteomes" id="UP001597541">
    <property type="component" value="Unassembled WGS sequence"/>
</dbReference>
<gene>
    <name evidence="5" type="ORF">ACFSUF_08230</name>
</gene>
<evidence type="ECO:0000256" key="2">
    <source>
        <dbReference type="SAM" id="MobiDB-lite"/>
    </source>
</evidence>
<dbReference type="PANTHER" id="PTHR47786">
    <property type="entry name" value="ALPHA-1,4-GLUCAN:MALTOSE-1-PHOSPHATE MALTOSYLTRANSFERASE"/>
    <property type="match status" value="1"/>
</dbReference>
<comment type="similarity">
    <text evidence="1">Belongs to the glycosyl hydrolase 13 family.</text>
</comment>
<evidence type="ECO:0000256" key="3">
    <source>
        <dbReference type="SAM" id="SignalP"/>
    </source>
</evidence>
<dbReference type="SUPFAM" id="SSF51011">
    <property type="entry name" value="Glycosyl hydrolase domain"/>
    <property type="match status" value="1"/>
</dbReference>
<comment type="caution">
    <text evidence="5">The sequence shown here is derived from an EMBL/GenBank/DDBJ whole genome shotgun (WGS) entry which is preliminary data.</text>
</comment>
<sequence length="469" mass="52913">MKRTNYMLAWSLSICLVSLAGLTGCSGSKPQADQSPAVQKQQQGAKKGVTVPEWSNKAVMYEVNVRQYTKEGTFKAFEAHLPRLKELGVDMLWLMPIHPISEKNRIGSLGSYYAVQDYKKVNSEFGTAEDFRSLVEKAHEMGFKVILDWVANHTGWDHPWTENPGWHTTDETGKIVQPAGTNWADVADLNYENSDMQAAMLDAMKYWVSEYGIDGYRCDYAGGVPKAFWEKVRTELEEIKPVYLLAEDDQQIGLLTKAFHSNYGWQVYHMMNRIAKGLGNAEQIQKYGDRFETTYPQGAYPLNFTSNHDENSWVGTEFERLKDAVKPMAALSFTLPGMPLIYSGQEAGLNKRLAFFEKDEISWDNLSMTPLYQDLIRLKHENEALWNGSAGGPFRSLGVGDKRILAFERTKGSNTVVVVMNLSGEAVKSSVSMADMAGSYKLFPSQTAAEMQTEQPVDLKPWEYLIYTK</sequence>
<feature type="region of interest" description="Disordered" evidence="2">
    <location>
        <begin position="29"/>
        <end position="48"/>
    </location>
</feature>
<dbReference type="PROSITE" id="PS51257">
    <property type="entry name" value="PROKAR_LIPOPROTEIN"/>
    <property type="match status" value="1"/>
</dbReference>
<name>A0ABW5PB34_9BACL</name>
<dbReference type="GO" id="GO:0016787">
    <property type="term" value="F:hydrolase activity"/>
    <property type="evidence" value="ECO:0007669"/>
    <property type="project" value="UniProtKB-KW"/>
</dbReference>
<dbReference type="Pfam" id="PF16657">
    <property type="entry name" value="Malt_amylase_C"/>
    <property type="match status" value="1"/>
</dbReference>
<dbReference type="RefSeq" id="WP_377601942.1">
    <property type="nucleotide sequence ID" value="NZ_JBHUME010000007.1"/>
</dbReference>
<evidence type="ECO:0000256" key="1">
    <source>
        <dbReference type="ARBA" id="ARBA00008061"/>
    </source>
</evidence>
<dbReference type="Gene3D" id="3.20.20.80">
    <property type="entry name" value="Glycosidases"/>
    <property type="match status" value="1"/>
</dbReference>
<organism evidence="5 6">
    <name type="scientific">Paenibacillus gansuensis</name>
    <dbReference type="NCBI Taxonomy" id="306542"/>
    <lineage>
        <taxon>Bacteria</taxon>
        <taxon>Bacillati</taxon>
        <taxon>Bacillota</taxon>
        <taxon>Bacilli</taxon>
        <taxon>Bacillales</taxon>
        <taxon>Paenibacillaceae</taxon>
        <taxon>Paenibacillus</taxon>
    </lineage>
</organism>
<dbReference type="PANTHER" id="PTHR47786:SF2">
    <property type="entry name" value="GLYCOSYL HYDROLASE FAMILY 13 CATALYTIC DOMAIN-CONTAINING PROTEIN"/>
    <property type="match status" value="1"/>
</dbReference>
<dbReference type="SUPFAM" id="SSF51445">
    <property type="entry name" value="(Trans)glycosidases"/>
    <property type="match status" value="1"/>
</dbReference>